<comment type="caution">
    <text evidence="1">The sequence shown here is derived from an EMBL/GenBank/DDBJ whole genome shotgun (WGS) entry which is preliminary data.</text>
</comment>
<proteinExistence type="predicted"/>
<dbReference type="EMBL" id="LABX01000183">
    <property type="protein sequence ID" value="KMO30089.1"/>
    <property type="molecule type" value="Genomic_DNA"/>
</dbReference>
<gene>
    <name evidence="1" type="ORF">VP06_22740</name>
</gene>
<dbReference type="PATRIC" id="fig|270351.6.peg.2424"/>
<evidence type="ECO:0000313" key="1">
    <source>
        <dbReference type="EMBL" id="KMO30089.1"/>
    </source>
</evidence>
<dbReference type="Proteomes" id="UP000035929">
    <property type="component" value="Unassembled WGS sequence"/>
</dbReference>
<dbReference type="AlphaFoldDB" id="A0A0J6S8N8"/>
<organism evidence="1 2">
    <name type="scientific">Methylobacterium aquaticum</name>
    <dbReference type="NCBI Taxonomy" id="270351"/>
    <lineage>
        <taxon>Bacteria</taxon>
        <taxon>Pseudomonadati</taxon>
        <taxon>Pseudomonadota</taxon>
        <taxon>Alphaproteobacteria</taxon>
        <taxon>Hyphomicrobiales</taxon>
        <taxon>Methylobacteriaceae</taxon>
        <taxon>Methylobacterium</taxon>
    </lineage>
</organism>
<dbReference type="RefSeq" id="WP_048466054.1">
    <property type="nucleotide sequence ID" value="NZ_JBNTQU010000003.1"/>
</dbReference>
<protein>
    <submittedName>
        <fullName evidence="1">Uncharacterized protein</fullName>
    </submittedName>
</protein>
<dbReference type="OrthoDB" id="9870450at2"/>
<evidence type="ECO:0000313" key="2">
    <source>
        <dbReference type="Proteomes" id="UP000035929"/>
    </source>
</evidence>
<name>A0A0J6S8N8_9HYPH</name>
<accession>A0A0J6S8N8</accession>
<reference evidence="1 2" key="1">
    <citation type="submission" date="2015-03" db="EMBL/GenBank/DDBJ databases">
        <title>Genome sequencing of Methylobacterium aquaticum DSM16371 type strain.</title>
        <authorList>
            <person name="Chaudhry V."/>
            <person name="Patil P.B."/>
        </authorList>
    </citation>
    <scope>NUCLEOTIDE SEQUENCE [LARGE SCALE GENOMIC DNA]</scope>
    <source>
        <strain evidence="1 2">DSM 16371</strain>
    </source>
</reference>
<sequence length="111" mass="12469">MTKVILDLDETTLDRVASVARARQISIEDLLQQQARDLVALAPIEIHNPGHRAIMAVLDEPPEEGRAALHDRRRGRAETYADTRRRLLALIDATTGDLGSDVWSRTRSYEP</sequence>